<accession>A0A4Y7SFP6</accession>
<feature type="region of interest" description="Disordered" evidence="1">
    <location>
        <begin position="80"/>
        <end position="167"/>
    </location>
</feature>
<comment type="caution">
    <text evidence="2">The sequence shown here is derived from an EMBL/GenBank/DDBJ whole genome shotgun (WGS) entry which is preliminary data.</text>
</comment>
<feature type="compositionally biased region" description="Polar residues" evidence="1">
    <location>
        <begin position="157"/>
        <end position="167"/>
    </location>
</feature>
<name>A0A4Y7SFP6_COPMI</name>
<dbReference type="Proteomes" id="UP000298030">
    <property type="component" value="Unassembled WGS sequence"/>
</dbReference>
<proteinExistence type="predicted"/>
<dbReference type="AlphaFoldDB" id="A0A4Y7SFP6"/>
<reference evidence="2 3" key="1">
    <citation type="journal article" date="2019" name="Nat. Ecol. Evol.">
        <title>Megaphylogeny resolves global patterns of mushroom evolution.</title>
        <authorList>
            <person name="Varga T."/>
            <person name="Krizsan K."/>
            <person name="Foldi C."/>
            <person name="Dima B."/>
            <person name="Sanchez-Garcia M."/>
            <person name="Sanchez-Ramirez S."/>
            <person name="Szollosi G.J."/>
            <person name="Szarkandi J.G."/>
            <person name="Papp V."/>
            <person name="Albert L."/>
            <person name="Andreopoulos W."/>
            <person name="Angelini C."/>
            <person name="Antonin V."/>
            <person name="Barry K.W."/>
            <person name="Bougher N.L."/>
            <person name="Buchanan P."/>
            <person name="Buyck B."/>
            <person name="Bense V."/>
            <person name="Catcheside P."/>
            <person name="Chovatia M."/>
            <person name="Cooper J."/>
            <person name="Damon W."/>
            <person name="Desjardin D."/>
            <person name="Finy P."/>
            <person name="Geml J."/>
            <person name="Haridas S."/>
            <person name="Hughes K."/>
            <person name="Justo A."/>
            <person name="Karasinski D."/>
            <person name="Kautmanova I."/>
            <person name="Kiss B."/>
            <person name="Kocsube S."/>
            <person name="Kotiranta H."/>
            <person name="LaButti K.M."/>
            <person name="Lechner B.E."/>
            <person name="Liimatainen K."/>
            <person name="Lipzen A."/>
            <person name="Lukacs Z."/>
            <person name="Mihaltcheva S."/>
            <person name="Morgado L.N."/>
            <person name="Niskanen T."/>
            <person name="Noordeloos M.E."/>
            <person name="Ohm R.A."/>
            <person name="Ortiz-Santana B."/>
            <person name="Ovrebo C."/>
            <person name="Racz N."/>
            <person name="Riley R."/>
            <person name="Savchenko A."/>
            <person name="Shiryaev A."/>
            <person name="Soop K."/>
            <person name="Spirin V."/>
            <person name="Szebenyi C."/>
            <person name="Tomsovsky M."/>
            <person name="Tulloss R.E."/>
            <person name="Uehling J."/>
            <person name="Grigoriev I.V."/>
            <person name="Vagvolgyi C."/>
            <person name="Papp T."/>
            <person name="Martin F.M."/>
            <person name="Miettinen O."/>
            <person name="Hibbett D.S."/>
            <person name="Nagy L.G."/>
        </authorList>
    </citation>
    <scope>NUCLEOTIDE SEQUENCE [LARGE SCALE GENOMIC DNA]</scope>
    <source>
        <strain evidence="2 3">FP101781</strain>
    </source>
</reference>
<evidence type="ECO:0000256" key="1">
    <source>
        <dbReference type="SAM" id="MobiDB-lite"/>
    </source>
</evidence>
<feature type="compositionally biased region" description="Low complexity" evidence="1">
    <location>
        <begin position="125"/>
        <end position="135"/>
    </location>
</feature>
<sequence length="167" mass="18047">MGRDFFFPSTHRLEHVRSLNLAPSLRIRLPHPFLSSSPFPLRPPLPSALRALCFTPHSLRSIPPIQTSSLASNYTPSLSLISPPTSLPSTEIHPHTPQIAYADPRPLSASPDIHHSRSSPSNTADPQGSSSNSVDSDARSKNMAPSRKNGGIAFDTLPNSQLALFQG</sequence>
<evidence type="ECO:0000313" key="2">
    <source>
        <dbReference type="EMBL" id="TEB19932.1"/>
    </source>
</evidence>
<organism evidence="2 3">
    <name type="scientific">Coprinellus micaceus</name>
    <name type="common">Glistening ink-cap mushroom</name>
    <name type="synonym">Coprinus micaceus</name>
    <dbReference type="NCBI Taxonomy" id="71717"/>
    <lineage>
        <taxon>Eukaryota</taxon>
        <taxon>Fungi</taxon>
        <taxon>Dikarya</taxon>
        <taxon>Basidiomycota</taxon>
        <taxon>Agaricomycotina</taxon>
        <taxon>Agaricomycetes</taxon>
        <taxon>Agaricomycetidae</taxon>
        <taxon>Agaricales</taxon>
        <taxon>Agaricineae</taxon>
        <taxon>Psathyrellaceae</taxon>
        <taxon>Coprinellus</taxon>
    </lineage>
</organism>
<keyword evidence="3" id="KW-1185">Reference proteome</keyword>
<dbReference type="EMBL" id="QPFP01000162">
    <property type="protein sequence ID" value="TEB19932.1"/>
    <property type="molecule type" value="Genomic_DNA"/>
</dbReference>
<feature type="compositionally biased region" description="Low complexity" evidence="1">
    <location>
        <begin position="80"/>
        <end position="90"/>
    </location>
</feature>
<gene>
    <name evidence="2" type="ORF">FA13DRAFT_1801550</name>
</gene>
<evidence type="ECO:0000313" key="3">
    <source>
        <dbReference type="Proteomes" id="UP000298030"/>
    </source>
</evidence>
<protein>
    <submittedName>
        <fullName evidence="2">Uncharacterized protein</fullName>
    </submittedName>
</protein>